<keyword evidence="6" id="KW-0028">Amino-acid biosynthesis</keyword>
<dbReference type="EC" id="3.6.1.31" evidence="4"/>
<dbReference type="GO" id="GO:0004636">
    <property type="term" value="F:phosphoribosyl-ATP diphosphatase activity"/>
    <property type="evidence" value="ECO:0007669"/>
    <property type="project" value="UniProtKB-EC"/>
</dbReference>
<dbReference type="Gene3D" id="1.10.287.1080">
    <property type="entry name" value="MazG-like"/>
    <property type="match status" value="1"/>
</dbReference>
<dbReference type="Proteomes" id="UP000019140">
    <property type="component" value="Unassembled WGS sequence"/>
</dbReference>
<dbReference type="PANTHER" id="PTHR42945:SF9">
    <property type="entry name" value="HISTIDINE BIOSYNTHESIS BIFUNCTIONAL PROTEIN HISIE"/>
    <property type="match status" value="1"/>
</dbReference>
<dbReference type="SUPFAM" id="SSF101386">
    <property type="entry name" value="all-alpha NTP pyrophosphatases"/>
    <property type="match status" value="1"/>
</dbReference>
<dbReference type="GO" id="GO:0000105">
    <property type="term" value="P:L-histidine biosynthetic process"/>
    <property type="evidence" value="ECO:0007669"/>
    <property type="project" value="UniProtKB-UniPathway"/>
</dbReference>
<evidence type="ECO:0000256" key="9">
    <source>
        <dbReference type="ARBA" id="ARBA00022840"/>
    </source>
</evidence>
<evidence type="ECO:0000256" key="1">
    <source>
        <dbReference type="ARBA" id="ARBA00001460"/>
    </source>
</evidence>
<dbReference type="InterPro" id="IPR021130">
    <property type="entry name" value="PRib-ATP_PPHydrolase-like"/>
</dbReference>
<proteinExistence type="predicted"/>
<dbReference type="NCBIfam" id="TIGR03188">
    <property type="entry name" value="histidine_hisI"/>
    <property type="match status" value="1"/>
</dbReference>
<feature type="non-terminal residue" evidence="12">
    <location>
        <position position="1"/>
    </location>
</feature>
<evidence type="ECO:0000313" key="13">
    <source>
        <dbReference type="Proteomes" id="UP000019140"/>
    </source>
</evidence>
<organism evidence="12 13">
    <name type="scientific">Candidatus Entotheonella gemina</name>
    <dbReference type="NCBI Taxonomy" id="1429439"/>
    <lineage>
        <taxon>Bacteria</taxon>
        <taxon>Pseudomonadati</taxon>
        <taxon>Nitrospinota/Tectimicrobiota group</taxon>
        <taxon>Candidatus Tectimicrobiota</taxon>
        <taxon>Candidatus Entotheonellia</taxon>
        <taxon>Candidatus Entotheonellales</taxon>
        <taxon>Candidatus Entotheonellaceae</taxon>
        <taxon>Candidatus Entotheonella</taxon>
    </lineage>
</organism>
<dbReference type="CDD" id="cd11534">
    <property type="entry name" value="NTP-PPase_HisIE_like"/>
    <property type="match status" value="1"/>
</dbReference>
<name>W4L237_9BACT</name>
<protein>
    <recommendedName>
        <fullName evidence="4">phosphoribosyl-ATP diphosphatase</fullName>
        <ecNumber evidence="4">3.6.1.31</ecNumber>
    </recommendedName>
</protein>
<comment type="catalytic activity">
    <reaction evidence="1">
        <text>1-(5-phospho-beta-D-ribosyl)-ATP + H2O = 1-(5-phospho-beta-D-ribosyl)-5'-AMP + diphosphate + H(+)</text>
        <dbReference type="Rhea" id="RHEA:22828"/>
        <dbReference type="ChEBI" id="CHEBI:15377"/>
        <dbReference type="ChEBI" id="CHEBI:15378"/>
        <dbReference type="ChEBI" id="CHEBI:33019"/>
        <dbReference type="ChEBI" id="CHEBI:59457"/>
        <dbReference type="ChEBI" id="CHEBI:73183"/>
        <dbReference type="EC" id="3.6.1.31"/>
    </reaction>
</comment>
<sequence length="106" mass="11872">DLILSRREAGDEHSYVRGLFRRGQDVMCKKVAEEAAEVVLASKNQAPSEIIYEMADLWFHATVLLGYHRIHPHEVWRELQRRFGQPGGGKTQSVETSVAASDPPSG</sequence>
<accession>W4L237</accession>
<dbReference type="Pfam" id="PF01503">
    <property type="entry name" value="PRA-PH"/>
    <property type="match status" value="1"/>
</dbReference>
<comment type="subcellular location">
    <subcellularLocation>
        <location evidence="2">Cytoplasm</location>
    </subcellularLocation>
</comment>
<evidence type="ECO:0000256" key="4">
    <source>
        <dbReference type="ARBA" id="ARBA00012414"/>
    </source>
</evidence>
<dbReference type="HOGENOM" id="CLU_2215334_0_0_7"/>
<evidence type="ECO:0000256" key="6">
    <source>
        <dbReference type="ARBA" id="ARBA00022605"/>
    </source>
</evidence>
<dbReference type="GO" id="GO:0005524">
    <property type="term" value="F:ATP binding"/>
    <property type="evidence" value="ECO:0007669"/>
    <property type="project" value="UniProtKB-KW"/>
</dbReference>
<evidence type="ECO:0000256" key="8">
    <source>
        <dbReference type="ARBA" id="ARBA00022801"/>
    </source>
</evidence>
<reference evidence="12 13" key="1">
    <citation type="journal article" date="2014" name="Nature">
        <title>An environmental bacterial taxon with a large and distinct metabolic repertoire.</title>
        <authorList>
            <person name="Wilson M.C."/>
            <person name="Mori T."/>
            <person name="Ruckert C."/>
            <person name="Uria A.R."/>
            <person name="Helf M.J."/>
            <person name="Takada K."/>
            <person name="Gernert C."/>
            <person name="Steffens U.A."/>
            <person name="Heycke N."/>
            <person name="Schmitt S."/>
            <person name="Rinke C."/>
            <person name="Helfrich E.J."/>
            <person name="Brachmann A.O."/>
            <person name="Gurgui C."/>
            <person name="Wakimoto T."/>
            <person name="Kracht M."/>
            <person name="Crusemann M."/>
            <person name="Hentschel U."/>
            <person name="Abe I."/>
            <person name="Matsunaga S."/>
            <person name="Kalinowski J."/>
            <person name="Takeyama H."/>
            <person name="Piel J."/>
        </authorList>
    </citation>
    <scope>NUCLEOTIDE SEQUENCE [LARGE SCALE GENOMIC DNA]</scope>
    <source>
        <strain evidence="13">TSY2</strain>
    </source>
</reference>
<keyword evidence="10" id="KW-0368">Histidine biosynthesis</keyword>
<feature type="region of interest" description="Disordered" evidence="11">
    <location>
        <begin position="83"/>
        <end position="106"/>
    </location>
</feature>
<comment type="caution">
    <text evidence="12">The sequence shown here is derived from an EMBL/GenBank/DDBJ whole genome shotgun (WGS) entry which is preliminary data.</text>
</comment>
<keyword evidence="7" id="KW-0547">Nucleotide-binding</keyword>
<comment type="pathway">
    <text evidence="3">Amino-acid biosynthesis; L-histidine biosynthesis; L-histidine from 5-phospho-alpha-D-ribose 1-diphosphate: step 2/9.</text>
</comment>
<dbReference type="EMBL" id="AZHX01003205">
    <property type="protein sequence ID" value="ETW91964.1"/>
    <property type="molecule type" value="Genomic_DNA"/>
</dbReference>
<dbReference type="AlphaFoldDB" id="W4L237"/>
<keyword evidence="9" id="KW-0067">ATP-binding</keyword>
<evidence type="ECO:0000313" key="12">
    <source>
        <dbReference type="EMBL" id="ETW91964.1"/>
    </source>
</evidence>
<dbReference type="InterPro" id="IPR008179">
    <property type="entry name" value="HisE"/>
</dbReference>
<evidence type="ECO:0000256" key="7">
    <source>
        <dbReference type="ARBA" id="ARBA00022741"/>
    </source>
</evidence>
<evidence type="ECO:0000256" key="11">
    <source>
        <dbReference type="SAM" id="MobiDB-lite"/>
    </source>
</evidence>
<evidence type="ECO:0000256" key="2">
    <source>
        <dbReference type="ARBA" id="ARBA00004496"/>
    </source>
</evidence>
<evidence type="ECO:0000256" key="10">
    <source>
        <dbReference type="ARBA" id="ARBA00023102"/>
    </source>
</evidence>
<evidence type="ECO:0000256" key="5">
    <source>
        <dbReference type="ARBA" id="ARBA00022490"/>
    </source>
</evidence>
<evidence type="ECO:0000256" key="3">
    <source>
        <dbReference type="ARBA" id="ARBA00005204"/>
    </source>
</evidence>
<keyword evidence="5" id="KW-0963">Cytoplasm</keyword>
<keyword evidence="8" id="KW-0378">Hydrolase</keyword>
<dbReference type="NCBIfam" id="NF001611">
    <property type="entry name" value="PRK00400.1-3"/>
    <property type="match status" value="1"/>
</dbReference>
<dbReference type="PANTHER" id="PTHR42945">
    <property type="entry name" value="HISTIDINE BIOSYNTHESIS BIFUNCTIONAL PROTEIN"/>
    <property type="match status" value="1"/>
</dbReference>
<keyword evidence="13" id="KW-1185">Reference proteome</keyword>
<dbReference type="UniPathway" id="UPA00031">
    <property type="reaction ID" value="UER00007"/>
</dbReference>
<gene>
    <name evidence="12" type="ORF">ETSY2_55130</name>
</gene>
<dbReference type="GO" id="GO:0005737">
    <property type="term" value="C:cytoplasm"/>
    <property type="evidence" value="ECO:0007669"/>
    <property type="project" value="UniProtKB-SubCell"/>
</dbReference>